<reference evidence="12 13" key="1">
    <citation type="submission" date="2019-07" db="EMBL/GenBank/DDBJ databases">
        <title>Annotation for the trematode Paragonimus westermani.</title>
        <authorList>
            <person name="Choi Y.-J."/>
        </authorList>
    </citation>
    <scope>NUCLEOTIDE SEQUENCE [LARGE SCALE GENOMIC DNA]</scope>
    <source>
        <strain evidence="12">180907_Pwestermani</strain>
    </source>
</reference>
<dbReference type="EMBL" id="JTDF01001006">
    <property type="protein sequence ID" value="KAF8570639.1"/>
    <property type="molecule type" value="Genomic_DNA"/>
</dbReference>
<keyword evidence="3" id="KW-0813">Transport</keyword>
<dbReference type="GO" id="GO:0015252">
    <property type="term" value="F:proton channel activity"/>
    <property type="evidence" value="ECO:0007669"/>
    <property type="project" value="InterPro"/>
</dbReference>
<keyword evidence="9 11" id="KW-0472">Membrane</keyword>
<evidence type="ECO:0000256" key="1">
    <source>
        <dbReference type="ARBA" id="ARBA00004651"/>
    </source>
</evidence>
<dbReference type="Proteomes" id="UP000699462">
    <property type="component" value="Unassembled WGS sequence"/>
</dbReference>
<dbReference type="OrthoDB" id="6281867at2759"/>
<evidence type="ECO:0000256" key="7">
    <source>
        <dbReference type="ARBA" id="ARBA00022989"/>
    </source>
</evidence>
<evidence type="ECO:0000256" key="2">
    <source>
        <dbReference type="ARBA" id="ARBA00006513"/>
    </source>
</evidence>
<gene>
    <name evidence="12" type="ORF">P879_00902</name>
</gene>
<evidence type="ECO:0000256" key="3">
    <source>
        <dbReference type="ARBA" id="ARBA00022448"/>
    </source>
</evidence>
<evidence type="ECO:0000256" key="9">
    <source>
        <dbReference type="ARBA" id="ARBA00023136"/>
    </source>
</evidence>
<keyword evidence="6" id="KW-0375">Hydrogen ion transport</keyword>
<evidence type="ECO:0000256" key="6">
    <source>
        <dbReference type="ARBA" id="ARBA00022781"/>
    </source>
</evidence>
<feature type="transmembrane region" description="Helical" evidence="11">
    <location>
        <begin position="109"/>
        <end position="131"/>
    </location>
</feature>
<keyword evidence="5 11" id="KW-0812">Transmembrane</keyword>
<comment type="similarity">
    <text evidence="2">Belongs to the otopetrin family.</text>
</comment>
<keyword evidence="7 11" id="KW-1133">Transmembrane helix</keyword>
<dbReference type="GO" id="GO:0005886">
    <property type="term" value="C:plasma membrane"/>
    <property type="evidence" value="ECO:0007669"/>
    <property type="project" value="UniProtKB-SubCell"/>
</dbReference>
<accession>A0A8T0DRV5</accession>
<comment type="subcellular location">
    <subcellularLocation>
        <location evidence="1">Cell membrane</location>
        <topology evidence="1">Multi-pass membrane protein</topology>
    </subcellularLocation>
</comment>
<evidence type="ECO:0008006" key="14">
    <source>
        <dbReference type="Google" id="ProtNLM"/>
    </source>
</evidence>
<evidence type="ECO:0000256" key="10">
    <source>
        <dbReference type="ARBA" id="ARBA00023303"/>
    </source>
</evidence>
<feature type="transmembrane region" description="Helical" evidence="11">
    <location>
        <begin position="16"/>
        <end position="36"/>
    </location>
</feature>
<organism evidence="12 13">
    <name type="scientific">Paragonimus westermani</name>
    <dbReference type="NCBI Taxonomy" id="34504"/>
    <lineage>
        <taxon>Eukaryota</taxon>
        <taxon>Metazoa</taxon>
        <taxon>Spiralia</taxon>
        <taxon>Lophotrochozoa</taxon>
        <taxon>Platyhelminthes</taxon>
        <taxon>Trematoda</taxon>
        <taxon>Digenea</taxon>
        <taxon>Plagiorchiida</taxon>
        <taxon>Troglotremata</taxon>
        <taxon>Troglotrematidae</taxon>
        <taxon>Paragonimus</taxon>
    </lineage>
</organism>
<proteinExistence type="inferred from homology"/>
<protein>
    <recommendedName>
        <fullName evidence="14">Otopetrin</fullName>
    </recommendedName>
</protein>
<name>A0A8T0DRV5_9TREM</name>
<comment type="caution">
    <text evidence="12">The sequence shown here is derived from an EMBL/GenBank/DDBJ whole genome shotgun (WGS) entry which is preliminary data.</text>
</comment>
<evidence type="ECO:0000256" key="11">
    <source>
        <dbReference type="SAM" id="Phobius"/>
    </source>
</evidence>
<feature type="transmembrane region" description="Helical" evidence="11">
    <location>
        <begin position="56"/>
        <end position="76"/>
    </location>
</feature>
<evidence type="ECO:0000313" key="12">
    <source>
        <dbReference type="EMBL" id="KAF8570639.1"/>
    </source>
</evidence>
<keyword evidence="13" id="KW-1185">Reference proteome</keyword>
<dbReference type="Pfam" id="PF03189">
    <property type="entry name" value="Otopetrin"/>
    <property type="match status" value="1"/>
</dbReference>
<dbReference type="PANTHER" id="PTHR21522">
    <property type="entry name" value="PROTON CHANNEL OTOP"/>
    <property type="match status" value="1"/>
</dbReference>
<feature type="non-terminal residue" evidence="12">
    <location>
        <position position="301"/>
    </location>
</feature>
<keyword evidence="10" id="KW-0407">Ion channel</keyword>
<evidence type="ECO:0000256" key="4">
    <source>
        <dbReference type="ARBA" id="ARBA00022475"/>
    </source>
</evidence>
<evidence type="ECO:0000256" key="5">
    <source>
        <dbReference type="ARBA" id="ARBA00022692"/>
    </source>
</evidence>
<evidence type="ECO:0000313" key="13">
    <source>
        <dbReference type="Proteomes" id="UP000699462"/>
    </source>
</evidence>
<evidence type="ECO:0000256" key="8">
    <source>
        <dbReference type="ARBA" id="ARBA00023065"/>
    </source>
</evidence>
<keyword evidence="4" id="KW-1003">Cell membrane</keyword>
<dbReference type="PANTHER" id="PTHR21522:SF32">
    <property type="entry name" value="OTOPETRIN-2"/>
    <property type="match status" value="1"/>
</dbReference>
<dbReference type="AlphaFoldDB" id="A0A8T0DRV5"/>
<sequence>ISNLLFIHSRQNDRQAICFLYASSVVAASLSIAVASMQSTDQTDNRRITAEWGRPLFASSLYATSCFILLIMAAFFECHRRETFEAVHRGSGPVPFSVKFSVKGEKVNLYLRLGLAMFGVMSIGHVAVKFANEMYTTSNAFCLYFKFIFEMAFFVLQTLFILRYHRLVILRYNEVMGAGLVHVLTTNLCIWADISVGKIDKTLYGSNPKVRVSPGLMPQYDNLSNHNIAETIHRDPHVDHLLDSSNPMDVSFYLLPTVSEYCLLAAALLYEITVRIGQPSFIEIEKTKEGKQVSKIDANLT</sequence>
<dbReference type="InterPro" id="IPR004878">
    <property type="entry name" value="Otopetrin"/>
</dbReference>
<feature type="transmembrane region" description="Helical" evidence="11">
    <location>
        <begin position="143"/>
        <end position="162"/>
    </location>
</feature>
<keyword evidence="8" id="KW-0406">Ion transport</keyword>